<dbReference type="AlphaFoldDB" id="A0A918IHZ7"/>
<evidence type="ECO:0000313" key="3">
    <source>
        <dbReference type="Proteomes" id="UP000618795"/>
    </source>
</evidence>
<organism evidence="2 3">
    <name type="scientific">Streptomyces filipinensis</name>
    <dbReference type="NCBI Taxonomy" id="66887"/>
    <lineage>
        <taxon>Bacteria</taxon>
        <taxon>Bacillati</taxon>
        <taxon>Actinomycetota</taxon>
        <taxon>Actinomycetes</taxon>
        <taxon>Kitasatosporales</taxon>
        <taxon>Streptomycetaceae</taxon>
        <taxon>Streptomyces</taxon>
    </lineage>
</organism>
<dbReference type="EMBL" id="BMTD01000021">
    <property type="protein sequence ID" value="GGV20103.1"/>
    <property type="molecule type" value="Genomic_DNA"/>
</dbReference>
<reference evidence="2" key="1">
    <citation type="journal article" date="2014" name="Int. J. Syst. Evol. Microbiol.">
        <title>Complete genome sequence of Corynebacterium casei LMG S-19264T (=DSM 44701T), isolated from a smear-ripened cheese.</title>
        <authorList>
            <consortium name="US DOE Joint Genome Institute (JGI-PGF)"/>
            <person name="Walter F."/>
            <person name="Albersmeier A."/>
            <person name="Kalinowski J."/>
            <person name="Ruckert C."/>
        </authorList>
    </citation>
    <scope>NUCLEOTIDE SEQUENCE</scope>
    <source>
        <strain evidence="2">JCM 4369</strain>
    </source>
</reference>
<evidence type="ECO:0000256" key="1">
    <source>
        <dbReference type="SAM" id="MobiDB-lite"/>
    </source>
</evidence>
<feature type="compositionally biased region" description="Basic and acidic residues" evidence="1">
    <location>
        <begin position="27"/>
        <end position="37"/>
    </location>
</feature>
<name>A0A918IHZ7_9ACTN</name>
<keyword evidence="3" id="KW-1185">Reference proteome</keyword>
<accession>A0A918IHZ7</accession>
<reference evidence="2" key="2">
    <citation type="submission" date="2020-09" db="EMBL/GenBank/DDBJ databases">
        <authorList>
            <person name="Sun Q."/>
            <person name="Ohkuma M."/>
        </authorList>
    </citation>
    <scope>NUCLEOTIDE SEQUENCE</scope>
    <source>
        <strain evidence="2">JCM 4369</strain>
    </source>
</reference>
<gene>
    <name evidence="2" type="ORF">GCM10010260_70220</name>
</gene>
<evidence type="ECO:0000313" key="2">
    <source>
        <dbReference type="EMBL" id="GGV20103.1"/>
    </source>
</evidence>
<protein>
    <submittedName>
        <fullName evidence="2">Uncharacterized protein</fullName>
    </submittedName>
</protein>
<comment type="caution">
    <text evidence="2">The sequence shown here is derived from an EMBL/GenBank/DDBJ whole genome shotgun (WGS) entry which is preliminary data.</text>
</comment>
<proteinExistence type="predicted"/>
<sequence>MAVGPLLGARGACRTVLEKPGGQGTGERTEYGDDRRPYGHRVRGPLGRSVSVVRPADSKVRVGGFGGRAAPAAHVPARFQNPAARFSSLHLTVPAVAKSIPGKT</sequence>
<dbReference type="Proteomes" id="UP000618795">
    <property type="component" value="Unassembled WGS sequence"/>
</dbReference>
<feature type="region of interest" description="Disordered" evidence="1">
    <location>
        <begin position="17"/>
        <end position="45"/>
    </location>
</feature>